<dbReference type="Pfam" id="PF02518">
    <property type="entry name" value="HATPase_c"/>
    <property type="match status" value="1"/>
</dbReference>
<dbReference type="STRING" id="938405.SAMN02927895_04654"/>
<dbReference type="InterPro" id="IPR005467">
    <property type="entry name" value="His_kinase_dom"/>
</dbReference>
<proteinExistence type="predicted"/>
<reference evidence="13 14" key="1">
    <citation type="submission" date="2016-10" db="EMBL/GenBank/DDBJ databases">
        <authorList>
            <person name="de Groot N.N."/>
        </authorList>
    </citation>
    <scope>NUCLEOTIDE SEQUENCE [LARGE SCALE GENOMIC DNA]</scope>
    <source>
        <strain evidence="13 14">CPCC 100156</strain>
    </source>
</reference>
<dbReference type="SUPFAM" id="SSF50341">
    <property type="entry name" value="CheW-like"/>
    <property type="match status" value="1"/>
</dbReference>
<dbReference type="SMART" id="SM00387">
    <property type="entry name" value="HATPase_c"/>
    <property type="match status" value="1"/>
</dbReference>
<feature type="domain" description="HPt" evidence="12">
    <location>
        <begin position="1"/>
        <end position="101"/>
    </location>
</feature>
<dbReference type="InterPro" id="IPR036890">
    <property type="entry name" value="HATPase_C_sf"/>
</dbReference>
<dbReference type="PROSITE" id="PS50851">
    <property type="entry name" value="CHEW"/>
    <property type="match status" value="1"/>
</dbReference>
<evidence type="ECO:0000256" key="3">
    <source>
        <dbReference type="ARBA" id="ARBA00021495"/>
    </source>
</evidence>
<dbReference type="InterPro" id="IPR008207">
    <property type="entry name" value="Sig_transdc_His_kin_Hpt_dom"/>
</dbReference>
<evidence type="ECO:0000256" key="8">
    <source>
        <dbReference type="ARBA" id="ARBA00035100"/>
    </source>
</evidence>
<evidence type="ECO:0000259" key="10">
    <source>
        <dbReference type="PROSITE" id="PS50109"/>
    </source>
</evidence>
<dbReference type="InterPro" id="IPR004105">
    <property type="entry name" value="CheA-like_dim"/>
</dbReference>
<dbReference type="PANTHER" id="PTHR43395:SF1">
    <property type="entry name" value="CHEMOTAXIS PROTEIN CHEA"/>
    <property type="match status" value="1"/>
</dbReference>
<dbReference type="SMART" id="SM01231">
    <property type="entry name" value="H-kinase_dim"/>
    <property type="match status" value="1"/>
</dbReference>
<feature type="domain" description="Histidine kinase" evidence="10">
    <location>
        <begin position="369"/>
        <end position="610"/>
    </location>
</feature>
<dbReference type="CDD" id="cd16916">
    <property type="entry name" value="HATPase_CheA-like"/>
    <property type="match status" value="1"/>
</dbReference>
<dbReference type="SUPFAM" id="SSF55874">
    <property type="entry name" value="ATPase domain of HSP90 chaperone/DNA topoisomerase II/histidine kinase"/>
    <property type="match status" value="1"/>
</dbReference>
<dbReference type="PROSITE" id="PS50894">
    <property type="entry name" value="HPT"/>
    <property type="match status" value="1"/>
</dbReference>
<keyword evidence="14" id="KW-1185">Reference proteome</keyword>
<dbReference type="EMBL" id="FMZX01000037">
    <property type="protein sequence ID" value="SDE44114.1"/>
    <property type="molecule type" value="Genomic_DNA"/>
</dbReference>
<keyword evidence="7" id="KW-0902">Two-component regulatory system</keyword>
<organism evidence="13 14">
    <name type="scientific">Belnapia rosea</name>
    <dbReference type="NCBI Taxonomy" id="938405"/>
    <lineage>
        <taxon>Bacteria</taxon>
        <taxon>Pseudomonadati</taxon>
        <taxon>Pseudomonadota</taxon>
        <taxon>Alphaproteobacteria</taxon>
        <taxon>Acetobacterales</taxon>
        <taxon>Roseomonadaceae</taxon>
        <taxon>Belnapia</taxon>
    </lineage>
</organism>
<dbReference type="Gene3D" id="1.20.120.160">
    <property type="entry name" value="HPT domain"/>
    <property type="match status" value="1"/>
</dbReference>
<dbReference type="InterPro" id="IPR051315">
    <property type="entry name" value="Bact_Chemotaxis_CheA"/>
</dbReference>
<feature type="modified residue" description="Phosphohistidine" evidence="9">
    <location>
        <position position="44"/>
    </location>
</feature>
<gene>
    <name evidence="13" type="ORF">SAMN04487779_10376</name>
</gene>
<evidence type="ECO:0000313" key="13">
    <source>
        <dbReference type="EMBL" id="SDE44114.1"/>
    </source>
</evidence>
<dbReference type="Gene3D" id="2.30.30.40">
    <property type="entry name" value="SH3 Domains"/>
    <property type="match status" value="1"/>
</dbReference>
<dbReference type="AlphaFoldDB" id="A0A1G7CXD9"/>
<dbReference type="SUPFAM" id="SSF47226">
    <property type="entry name" value="Histidine-containing phosphotransfer domain, HPT domain"/>
    <property type="match status" value="1"/>
</dbReference>
<dbReference type="GO" id="GO:0005737">
    <property type="term" value="C:cytoplasm"/>
    <property type="evidence" value="ECO:0007669"/>
    <property type="project" value="InterPro"/>
</dbReference>
<evidence type="ECO:0000256" key="7">
    <source>
        <dbReference type="ARBA" id="ARBA00023012"/>
    </source>
</evidence>
<evidence type="ECO:0000259" key="11">
    <source>
        <dbReference type="PROSITE" id="PS50851"/>
    </source>
</evidence>
<keyword evidence="5" id="KW-0808">Transferase</keyword>
<dbReference type="PANTHER" id="PTHR43395">
    <property type="entry name" value="SENSOR HISTIDINE KINASE CHEA"/>
    <property type="match status" value="1"/>
</dbReference>
<evidence type="ECO:0000313" key="14">
    <source>
        <dbReference type="Proteomes" id="UP000198925"/>
    </source>
</evidence>
<accession>A0A1G7CXD9</accession>
<dbReference type="InterPro" id="IPR036061">
    <property type="entry name" value="CheW-like_dom_sf"/>
</dbReference>
<dbReference type="SMART" id="SM00260">
    <property type="entry name" value="CheW"/>
    <property type="match status" value="1"/>
</dbReference>
<keyword evidence="6 13" id="KW-0418">Kinase</keyword>
<dbReference type="InterPro" id="IPR004358">
    <property type="entry name" value="Sig_transdc_His_kin-like_C"/>
</dbReference>
<dbReference type="InterPro" id="IPR037006">
    <property type="entry name" value="CheA-like_homodim_sf"/>
</dbReference>
<sequence length="742" mass="78733">MNEFVEQFLLEARELVEQATDDLLALEEKPGDSERLDSAFRAFHTLKGAAGIVDFAAMTRAMHAAEDVLSAIRTGANPVTPRLIGDCLTCLDQVIQWLDAMQVSGGELPPDAEAGADAILRRFGEESRVGGPVALLALPQQAPVSWVEAMLDGHPEAAAEASTAIRYSPDPGCFFRGEDPLGLIAQLPGIVALDLLPVAPWPELDALDPFACHLVLMVLISGSAEQAATLLHQVLDQVEIRPLRVATGGVEGDPGLSAAARKLLEAQLLLLAEDVAEGAAGRLASAGKVAANVLRHGGKMAEAERLERHLSHSQTAGDPRILATAIEAALNGRLLAGAPDDVGPAPRLPEETAARALRVDVERVDALVTLTGELTIAKNAISHMAGLAQDGMDPKALAALLKQHHVQLDRLVDELQQSVLRIRVLPLNHVFRRFPRLVRDMAASLGRPARLVTEGEATEADKAIVEALFEPLLHVLRNAISHGIETASERAALGKPPVATVHLRATRDGEHVIIEVADDGRGIDLERIREVAMERGVAQAETLAAMTEAEVMDLIFAPGFSTATAVTGLSGRGVGMDAVRMAVDRLGGRVGIESRPGEGTLVRFTLPLTLMMTAVMTVEAGGQLFGIPLDAVVQTVSVPHDRILPVGASHAFVLRDRTIPLLELAEVLGQGRTMTPAAEAKVVVAAVRGGLGGLEVDRLGERMNVMLRPLDGLLTSLWGVAGTTLLGDGRVLIVLDLEEIFR</sequence>
<dbReference type="PRINTS" id="PR00344">
    <property type="entry name" value="BCTRLSENSOR"/>
</dbReference>
<evidence type="ECO:0000259" key="12">
    <source>
        <dbReference type="PROSITE" id="PS50894"/>
    </source>
</evidence>
<dbReference type="Gene3D" id="1.10.287.560">
    <property type="entry name" value="Histidine kinase CheA-like, homodimeric domain"/>
    <property type="match status" value="1"/>
</dbReference>
<evidence type="ECO:0000256" key="2">
    <source>
        <dbReference type="ARBA" id="ARBA00012438"/>
    </source>
</evidence>
<dbReference type="SUPFAM" id="SSF47384">
    <property type="entry name" value="Homodimeric domain of signal transducing histidine kinase"/>
    <property type="match status" value="1"/>
</dbReference>
<dbReference type="Gene3D" id="3.30.565.10">
    <property type="entry name" value="Histidine kinase-like ATPase, C-terminal domain"/>
    <property type="match status" value="1"/>
</dbReference>
<comment type="function">
    <text evidence="8">Involved in the transmission of sensory signals from the chemoreceptors to the flagellar motors. CheA is autophosphorylated; it can transfer its phosphate group to either CheB or CheY.</text>
</comment>
<dbReference type="Pfam" id="PF01584">
    <property type="entry name" value="CheW"/>
    <property type="match status" value="1"/>
</dbReference>
<protein>
    <recommendedName>
        <fullName evidence="3">Chemotaxis protein CheA</fullName>
        <ecNumber evidence="2">2.7.13.3</ecNumber>
    </recommendedName>
</protein>
<dbReference type="InterPro" id="IPR036097">
    <property type="entry name" value="HisK_dim/P_sf"/>
</dbReference>
<evidence type="ECO:0000256" key="6">
    <source>
        <dbReference type="ARBA" id="ARBA00022777"/>
    </source>
</evidence>
<dbReference type="Pfam" id="PF01627">
    <property type="entry name" value="Hpt"/>
    <property type="match status" value="1"/>
</dbReference>
<dbReference type="GO" id="GO:0006935">
    <property type="term" value="P:chemotaxis"/>
    <property type="evidence" value="ECO:0007669"/>
    <property type="project" value="InterPro"/>
</dbReference>
<dbReference type="PROSITE" id="PS50109">
    <property type="entry name" value="HIS_KIN"/>
    <property type="match status" value="1"/>
</dbReference>
<evidence type="ECO:0000256" key="1">
    <source>
        <dbReference type="ARBA" id="ARBA00000085"/>
    </source>
</evidence>
<dbReference type="SMART" id="SM00073">
    <property type="entry name" value="HPT"/>
    <property type="match status" value="1"/>
</dbReference>
<dbReference type="RefSeq" id="WP_218128072.1">
    <property type="nucleotide sequence ID" value="NZ_FMZX01000037.1"/>
</dbReference>
<evidence type="ECO:0000256" key="9">
    <source>
        <dbReference type="PROSITE-ProRule" id="PRU00110"/>
    </source>
</evidence>
<name>A0A1G7CXD9_9PROT</name>
<keyword evidence="4 9" id="KW-0597">Phosphoprotein</keyword>
<dbReference type="Pfam" id="PF02895">
    <property type="entry name" value="H-kinase_dim"/>
    <property type="match status" value="1"/>
</dbReference>
<dbReference type="CDD" id="cd00088">
    <property type="entry name" value="HPT"/>
    <property type="match status" value="1"/>
</dbReference>
<dbReference type="GO" id="GO:0000155">
    <property type="term" value="F:phosphorelay sensor kinase activity"/>
    <property type="evidence" value="ECO:0007669"/>
    <property type="project" value="InterPro"/>
</dbReference>
<dbReference type="EC" id="2.7.13.3" evidence="2"/>
<dbReference type="FunFam" id="3.30.565.10:FF:000016">
    <property type="entry name" value="Chemotaxis protein CheA, putative"/>
    <property type="match status" value="1"/>
</dbReference>
<dbReference type="InterPro" id="IPR003594">
    <property type="entry name" value="HATPase_dom"/>
</dbReference>
<dbReference type="Proteomes" id="UP000198925">
    <property type="component" value="Unassembled WGS sequence"/>
</dbReference>
<dbReference type="InterPro" id="IPR036641">
    <property type="entry name" value="HPT_dom_sf"/>
</dbReference>
<dbReference type="InterPro" id="IPR002545">
    <property type="entry name" value="CheW-lke_dom"/>
</dbReference>
<evidence type="ECO:0000256" key="5">
    <source>
        <dbReference type="ARBA" id="ARBA00022679"/>
    </source>
</evidence>
<comment type="catalytic activity">
    <reaction evidence="1">
        <text>ATP + protein L-histidine = ADP + protein N-phospho-L-histidine.</text>
        <dbReference type="EC" id="2.7.13.3"/>
    </reaction>
</comment>
<evidence type="ECO:0000256" key="4">
    <source>
        <dbReference type="ARBA" id="ARBA00022553"/>
    </source>
</evidence>
<feature type="domain" description="CheW-like" evidence="11">
    <location>
        <begin position="612"/>
        <end position="742"/>
    </location>
</feature>